<reference evidence="2" key="1">
    <citation type="journal article" date="2023" name="Nat. Plants">
        <title>Single-cell RNA sequencing provides a high-resolution roadmap for understanding the multicellular compartmentation of specialized metabolism.</title>
        <authorList>
            <person name="Sun S."/>
            <person name="Shen X."/>
            <person name="Li Y."/>
            <person name="Li Y."/>
            <person name="Wang S."/>
            <person name="Li R."/>
            <person name="Zhang H."/>
            <person name="Shen G."/>
            <person name="Guo B."/>
            <person name="Wei J."/>
            <person name="Xu J."/>
            <person name="St-Pierre B."/>
            <person name="Chen S."/>
            <person name="Sun C."/>
        </authorList>
    </citation>
    <scope>NUCLEOTIDE SEQUENCE [LARGE SCALE GENOMIC DNA]</scope>
</reference>
<comment type="caution">
    <text evidence="1">The sequence shown here is derived from an EMBL/GenBank/DDBJ whole genome shotgun (WGS) entry which is preliminary data.</text>
</comment>
<organism evidence="1 2">
    <name type="scientific">Catharanthus roseus</name>
    <name type="common">Madagascar periwinkle</name>
    <name type="synonym">Vinca rosea</name>
    <dbReference type="NCBI Taxonomy" id="4058"/>
    <lineage>
        <taxon>Eukaryota</taxon>
        <taxon>Viridiplantae</taxon>
        <taxon>Streptophyta</taxon>
        <taxon>Embryophyta</taxon>
        <taxon>Tracheophyta</taxon>
        <taxon>Spermatophyta</taxon>
        <taxon>Magnoliopsida</taxon>
        <taxon>eudicotyledons</taxon>
        <taxon>Gunneridae</taxon>
        <taxon>Pentapetalae</taxon>
        <taxon>asterids</taxon>
        <taxon>lamiids</taxon>
        <taxon>Gentianales</taxon>
        <taxon>Apocynaceae</taxon>
        <taxon>Rauvolfioideae</taxon>
        <taxon>Vinceae</taxon>
        <taxon>Catharanthinae</taxon>
        <taxon>Catharanthus</taxon>
    </lineage>
</organism>
<evidence type="ECO:0000313" key="2">
    <source>
        <dbReference type="Proteomes" id="UP001060085"/>
    </source>
</evidence>
<dbReference type="EMBL" id="CM044703">
    <property type="protein sequence ID" value="KAI5673601.1"/>
    <property type="molecule type" value="Genomic_DNA"/>
</dbReference>
<dbReference type="Proteomes" id="UP001060085">
    <property type="component" value="Linkage Group LG03"/>
</dbReference>
<keyword evidence="2" id="KW-1185">Reference proteome</keyword>
<protein>
    <submittedName>
        <fullName evidence="1">Uncharacterized protein</fullName>
    </submittedName>
</protein>
<name>A0ACC0BLY1_CATRO</name>
<proteinExistence type="predicted"/>
<evidence type="ECO:0000313" key="1">
    <source>
        <dbReference type="EMBL" id="KAI5673601.1"/>
    </source>
</evidence>
<gene>
    <name evidence="1" type="ORF">M9H77_13965</name>
</gene>
<sequence length="181" mass="20635">MPRKTVTSSKRAQIIDPSSLETDPFIPPFPNRITGNRIELERTLDPTMDNQIEISKLFTSLGWGRMISRSGIYYPSLVKEFYTNITQKNKKDLINIKTTVKGVNITLDHTLLTYSVSIPNTGEKQVTTTSSDIINGDTISHSCFEYNETERRWIARSGLSRRRTWSYTSKTRLTPLESGGR</sequence>
<accession>A0ACC0BLY1</accession>